<sequence>MEMKAISNMVLTAFFLLELVAIFAYGYWGYHIQAGMSLKIILAIALPLFITILWGVFLSPKASLPIFSYRVRTALKLIVFVVASIALYATGRGVLGVTFLSLSLIFVASVFILKLHEVK</sequence>
<dbReference type="InterPro" id="IPR021214">
    <property type="entry name" value="DUF2568"/>
</dbReference>
<feature type="transmembrane region" description="Helical" evidence="1">
    <location>
        <begin position="40"/>
        <end position="59"/>
    </location>
</feature>
<feature type="transmembrane region" description="Helical" evidence="1">
    <location>
        <begin position="71"/>
        <end position="89"/>
    </location>
</feature>
<evidence type="ECO:0000256" key="1">
    <source>
        <dbReference type="SAM" id="Phobius"/>
    </source>
</evidence>
<keyword evidence="1" id="KW-1133">Transmembrane helix</keyword>
<protein>
    <submittedName>
        <fullName evidence="2">DUF2568 domain-containing protein</fullName>
    </submittedName>
</protein>
<dbReference type="AlphaFoldDB" id="A0A559KAD7"/>
<keyword evidence="1" id="KW-0472">Membrane</keyword>
<keyword evidence="1" id="KW-0812">Transmembrane</keyword>
<evidence type="ECO:0000313" key="3">
    <source>
        <dbReference type="Proteomes" id="UP000317036"/>
    </source>
</evidence>
<evidence type="ECO:0000313" key="2">
    <source>
        <dbReference type="EMBL" id="TVY09082.1"/>
    </source>
</evidence>
<dbReference type="EMBL" id="VNJI01000017">
    <property type="protein sequence ID" value="TVY09082.1"/>
    <property type="molecule type" value="Genomic_DNA"/>
</dbReference>
<organism evidence="2 3">
    <name type="scientific">Paenibacillus cremeus</name>
    <dbReference type="NCBI Taxonomy" id="2163881"/>
    <lineage>
        <taxon>Bacteria</taxon>
        <taxon>Bacillati</taxon>
        <taxon>Bacillota</taxon>
        <taxon>Bacilli</taxon>
        <taxon>Bacillales</taxon>
        <taxon>Paenibacillaceae</taxon>
        <taxon>Paenibacillus</taxon>
    </lineage>
</organism>
<comment type="caution">
    <text evidence="2">The sequence shown here is derived from an EMBL/GenBank/DDBJ whole genome shotgun (WGS) entry which is preliminary data.</text>
</comment>
<reference evidence="2 3" key="1">
    <citation type="submission" date="2019-07" db="EMBL/GenBank/DDBJ databases">
        <authorList>
            <person name="Kim J."/>
        </authorList>
    </citation>
    <scope>NUCLEOTIDE SEQUENCE [LARGE SCALE GENOMIC DNA]</scope>
    <source>
        <strain evidence="2 3">JC52</strain>
    </source>
</reference>
<gene>
    <name evidence="2" type="ORF">FPZ49_15335</name>
</gene>
<feature type="transmembrane region" description="Helical" evidence="1">
    <location>
        <begin position="95"/>
        <end position="113"/>
    </location>
</feature>
<proteinExistence type="predicted"/>
<dbReference type="Pfam" id="PF10823">
    <property type="entry name" value="DUF2568"/>
    <property type="match status" value="1"/>
</dbReference>
<accession>A0A559KAD7</accession>
<dbReference type="Proteomes" id="UP000317036">
    <property type="component" value="Unassembled WGS sequence"/>
</dbReference>
<feature type="transmembrane region" description="Helical" evidence="1">
    <location>
        <begin position="9"/>
        <end position="28"/>
    </location>
</feature>
<name>A0A559KAD7_9BACL</name>
<dbReference type="OrthoDB" id="4557830at2"/>
<keyword evidence="3" id="KW-1185">Reference proteome</keyword>